<sequence length="105" mass="12461">DFVAKFGFINKKIKRSRVQTWSFKTLNFTIYKRKRSVVIRYPHFDINHDEEKDGEQNSVKQIVLFNRQQYETKISTQLHEAMLDIVANDIPQDAWGILCAETELQ</sequence>
<evidence type="ECO:0000313" key="1">
    <source>
        <dbReference type="EMBL" id="CAF4308135.1"/>
    </source>
</evidence>
<protein>
    <submittedName>
        <fullName evidence="1">Uncharacterized protein</fullName>
    </submittedName>
</protein>
<dbReference type="AlphaFoldDB" id="A0A820IFP3"/>
<gene>
    <name evidence="1" type="ORF">JBS370_LOCUS40624</name>
</gene>
<evidence type="ECO:0000313" key="2">
    <source>
        <dbReference type="Proteomes" id="UP000663836"/>
    </source>
</evidence>
<accession>A0A820IFP3</accession>
<dbReference type="Proteomes" id="UP000663836">
    <property type="component" value="Unassembled WGS sequence"/>
</dbReference>
<organism evidence="1 2">
    <name type="scientific">Rotaria sordida</name>
    <dbReference type="NCBI Taxonomy" id="392033"/>
    <lineage>
        <taxon>Eukaryota</taxon>
        <taxon>Metazoa</taxon>
        <taxon>Spiralia</taxon>
        <taxon>Gnathifera</taxon>
        <taxon>Rotifera</taxon>
        <taxon>Eurotatoria</taxon>
        <taxon>Bdelloidea</taxon>
        <taxon>Philodinida</taxon>
        <taxon>Philodinidae</taxon>
        <taxon>Rotaria</taxon>
    </lineage>
</organism>
<proteinExistence type="predicted"/>
<comment type="caution">
    <text evidence="1">The sequence shown here is derived from an EMBL/GenBank/DDBJ whole genome shotgun (WGS) entry which is preliminary data.</text>
</comment>
<reference evidence="1" key="1">
    <citation type="submission" date="2021-02" db="EMBL/GenBank/DDBJ databases">
        <authorList>
            <person name="Nowell W R."/>
        </authorList>
    </citation>
    <scope>NUCLEOTIDE SEQUENCE</scope>
</reference>
<feature type="non-terminal residue" evidence="1">
    <location>
        <position position="1"/>
    </location>
</feature>
<name>A0A820IFP3_9BILA</name>
<dbReference type="EMBL" id="CAJOBD010037811">
    <property type="protein sequence ID" value="CAF4308135.1"/>
    <property type="molecule type" value="Genomic_DNA"/>
</dbReference>